<organism evidence="4 5">
    <name type="scientific">Coccomyxa viridis</name>
    <dbReference type="NCBI Taxonomy" id="1274662"/>
    <lineage>
        <taxon>Eukaryota</taxon>
        <taxon>Viridiplantae</taxon>
        <taxon>Chlorophyta</taxon>
        <taxon>core chlorophytes</taxon>
        <taxon>Trebouxiophyceae</taxon>
        <taxon>Trebouxiophyceae incertae sedis</taxon>
        <taxon>Coccomyxaceae</taxon>
        <taxon>Coccomyxa</taxon>
    </lineage>
</organism>
<gene>
    <name evidence="4" type="ORF">CVIRNUC_002551</name>
</gene>
<dbReference type="Proteomes" id="UP001314263">
    <property type="component" value="Unassembled WGS sequence"/>
</dbReference>
<dbReference type="PROSITE" id="PS50275">
    <property type="entry name" value="SAC"/>
    <property type="match status" value="1"/>
</dbReference>
<dbReference type="GO" id="GO:0046856">
    <property type="term" value="P:phosphatidylinositol dephosphorylation"/>
    <property type="evidence" value="ECO:0007669"/>
    <property type="project" value="TreeGrafter"/>
</dbReference>
<dbReference type="PANTHER" id="PTHR45662:SF2">
    <property type="entry name" value="PHOSPHATIDYLINOSITOL-3-PHOSPHATASE SAC1"/>
    <property type="match status" value="1"/>
</dbReference>
<sequence>MAPPRPELQLQRMGTSLVFIQPLESGKASGSSVMVELQSGTVGMAEHSMPVGELGGKSTSQKILGIIGLAKLAKTSVLAIITSAEKVATIRENAVFKVTGTRVIETGSSPSKDDPKYIALLRKALDPSDAGKGLYFSHTADLTLTQQRAAELEAAGGKEDSALTARSEQRFFWNKHLLAPFLEPTRMAIAEGAPEVDMPALPELAQFVVPLIQGSVHQISDLQLVTSSADYSGSLTLVARRSSQRPGVRHWRRGAAPDGTVANFVETEQILELKPHSSSKAPVVCSFVQIRGSIPLLWSQIPNVKYKPPTKVSPTADTEPAFDAHISDLLQSYKGVLAVNLANLSGSEGMLGRSFKQEAERYAKIKPGFEIVNFDFHHECKGMRYDRLERLWAMIEKHVDQYGVFQAGERPQKQSGVLRINCIDCLDRTNVVQGWLARRQLDRLLTQMGLLAPGSSITDTFPEVEKRFKWVWADHGDDISRQYAGTGALKSGFTRTGKRTFGGLIDDGVKSGVRYILNNFFDGHKQDALDLFTGTYTVKKEGPSPFKPHVNGLILVAVALVLFAKTMTSLFRTAIWGTGDASVASVLFQSVLLPLAAAGALLFVLVKNGRTMVDRPQLRPELCQPWGMRPAEHEPEPSSAEKVVEMQPAPAAKPAKE</sequence>
<keyword evidence="2" id="KW-1133">Transmembrane helix</keyword>
<dbReference type="Pfam" id="PF02383">
    <property type="entry name" value="Syja_N"/>
    <property type="match status" value="1"/>
</dbReference>
<keyword evidence="5" id="KW-1185">Reference proteome</keyword>
<keyword evidence="2" id="KW-0472">Membrane</keyword>
<evidence type="ECO:0000256" key="2">
    <source>
        <dbReference type="SAM" id="Phobius"/>
    </source>
</evidence>
<accession>A0AAV1HX65</accession>
<protein>
    <recommendedName>
        <fullName evidence="3">SAC domain-containing protein</fullName>
    </recommendedName>
</protein>
<comment type="caution">
    <text evidence="4">The sequence shown here is derived from an EMBL/GenBank/DDBJ whole genome shotgun (WGS) entry which is preliminary data.</text>
</comment>
<dbReference type="GO" id="GO:0043812">
    <property type="term" value="F:phosphatidylinositol-4-phosphate phosphatase activity"/>
    <property type="evidence" value="ECO:0007669"/>
    <property type="project" value="TreeGrafter"/>
</dbReference>
<dbReference type="GO" id="GO:0005783">
    <property type="term" value="C:endoplasmic reticulum"/>
    <property type="evidence" value="ECO:0007669"/>
    <property type="project" value="TreeGrafter"/>
</dbReference>
<dbReference type="EMBL" id="CAUYUE010000003">
    <property type="protein sequence ID" value="CAK0757567.1"/>
    <property type="molecule type" value="Genomic_DNA"/>
</dbReference>
<feature type="transmembrane region" description="Helical" evidence="2">
    <location>
        <begin position="550"/>
        <end position="571"/>
    </location>
</feature>
<feature type="domain" description="SAC" evidence="3">
    <location>
        <begin position="125"/>
        <end position="485"/>
    </location>
</feature>
<keyword evidence="2" id="KW-0812">Transmembrane</keyword>
<feature type="region of interest" description="Disordered" evidence="1">
    <location>
        <begin position="625"/>
        <end position="657"/>
    </location>
</feature>
<proteinExistence type="predicted"/>
<evidence type="ECO:0000256" key="1">
    <source>
        <dbReference type="SAM" id="MobiDB-lite"/>
    </source>
</evidence>
<dbReference type="AlphaFoldDB" id="A0AAV1HX65"/>
<evidence type="ECO:0000313" key="5">
    <source>
        <dbReference type="Proteomes" id="UP001314263"/>
    </source>
</evidence>
<evidence type="ECO:0000313" key="4">
    <source>
        <dbReference type="EMBL" id="CAK0757567.1"/>
    </source>
</evidence>
<dbReference type="PANTHER" id="PTHR45662">
    <property type="entry name" value="PHOSPHATIDYLINOSITIDE PHOSPHATASE SAC1"/>
    <property type="match status" value="1"/>
</dbReference>
<name>A0AAV1HX65_9CHLO</name>
<feature type="transmembrane region" description="Helical" evidence="2">
    <location>
        <begin position="583"/>
        <end position="606"/>
    </location>
</feature>
<evidence type="ECO:0000259" key="3">
    <source>
        <dbReference type="PROSITE" id="PS50275"/>
    </source>
</evidence>
<reference evidence="4 5" key="1">
    <citation type="submission" date="2023-10" db="EMBL/GenBank/DDBJ databases">
        <authorList>
            <person name="Maclean D."/>
            <person name="Macfadyen A."/>
        </authorList>
    </citation>
    <scope>NUCLEOTIDE SEQUENCE [LARGE SCALE GENOMIC DNA]</scope>
</reference>
<dbReference type="InterPro" id="IPR002013">
    <property type="entry name" value="SAC_dom"/>
</dbReference>